<feature type="binding site" description="in other chain" evidence="10">
    <location>
        <begin position="133"/>
        <end position="135"/>
    </location>
    <ligand>
        <name>substrate</name>
        <note>ligand shared between dimeric partners</note>
    </ligand>
</feature>
<keyword evidence="4 10" id="KW-0963">Cytoplasm</keyword>
<sequence length="373" mass="39830">MTINVGVLTAGGDTPGLNAALRGLGKSAEYRYDLQLVGFYDGFRGLLQDRCILLDESALSGILTLGGTILGTSRDKPRKMIVGGKYQDMRDAMVETYNKHHLDVLVCMGGGGTQKNAFSLMEKGLNVLTLPKTIDNDIANTDVTLGFDTALGIATDAIDRLHSTAHSHHRIIIVEVMGHNAGWLALGAGVAGGADVILIPEIPFDPDNIAQAIMERSRSGKHFSIVAVSEGAMSIHDHKHENELKEEITLAENKKEKTKAKEALEAFYAGQSGKTMRLAQDLETLTGLEARVTILGYVQRGGTPSARDRLLGSQLGGAAAALISEGVNGAMVAVKGQEMKPVPLKSVVNKLRTVPTDHIWVDTARRVGTCLGD</sequence>
<dbReference type="AlphaFoldDB" id="A0A347ZW81"/>
<proteinExistence type="inferred from homology"/>
<dbReference type="GO" id="GO:0061621">
    <property type="term" value="P:canonical glycolysis"/>
    <property type="evidence" value="ECO:0007669"/>
    <property type="project" value="TreeGrafter"/>
</dbReference>
<keyword evidence="10" id="KW-0547">Nucleotide-binding</keyword>
<dbReference type="GO" id="GO:0030388">
    <property type="term" value="P:fructose 1,6-bisphosphate metabolic process"/>
    <property type="evidence" value="ECO:0007669"/>
    <property type="project" value="TreeGrafter"/>
</dbReference>
<dbReference type="OrthoDB" id="9802503at2"/>
<comment type="cofactor">
    <cofactor evidence="1 10">
        <name>Mg(2+)</name>
        <dbReference type="ChEBI" id="CHEBI:18420"/>
    </cofactor>
</comment>
<dbReference type="RefSeq" id="WP_116225729.1">
    <property type="nucleotide sequence ID" value="NZ_AP018437.1"/>
</dbReference>
<name>A0A347ZW81_9CHLR</name>
<organism evidence="12 13">
    <name type="scientific">Pelolinea submarina</name>
    <dbReference type="NCBI Taxonomy" id="913107"/>
    <lineage>
        <taxon>Bacteria</taxon>
        <taxon>Bacillati</taxon>
        <taxon>Chloroflexota</taxon>
        <taxon>Anaerolineae</taxon>
        <taxon>Anaerolineales</taxon>
        <taxon>Anaerolineaceae</taxon>
        <taxon>Pelolinea</taxon>
    </lineage>
</organism>
<comment type="caution">
    <text evidence="10">Lacks conserved residue(s) required for the propagation of feature annotation.</text>
</comment>
<dbReference type="GO" id="GO:0042802">
    <property type="term" value="F:identical protein binding"/>
    <property type="evidence" value="ECO:0007669"/>
    <property type="project" value="TreeGrafter"/>
</dbReference>
<dbReference type="EC" id="2.7.1.11" evidence="10"/>
<evidence type="ECO:0000256" key="9">
    <source>
        <dbReference type="ARBA" id="ARBA00023152"/>
    </source>
</evidence>
<protein>
    <recommendedName>
        <fullName evidence="10">ATP-dependent 6-phosphofructokinase</fullName>
        <shortName evidence="10">ATP-PFK</shortName>
        <shortName evidence="10">Phosphofructokinase</shortName>
        <ecNumber evidence="10">2.7.1.11</ecNumber>
    </recommendedName>
    <alternativeName>
        <fullName evidence="10">Phosphohexokinase</fullName>
    </alternativeName>
</protein>
<dbReference type="GO" id="GO:0005945">
    <property type="term" value="C:6-phosphofructokinase complex"/>
    <property type="evidence" value="ECO:0007669"/>
    <property type="project" value="TreeGrafter"/>
</dbReference>
<dbReference type="UniPathway" id="UPA00109">
    <property type="reaction ID" value="UER00182"/>
</dbReference>
<evidence type="ECO:0000256" key="2">
    <source>
        <dbReference type="ARBA" id="ARBA00004496"/>
    </source>
</evidence>
<dbReference type="PANTHER" id="PTHR13697">
    <property type="entry name" value="PHOSPHOFRUCTOKINASE"/>
    <property type="match status" value="1"/>
</dbReference>
<keyword evidence="9 10" id="KW-0324">Glycolysis</keyword>
<keyword evidence="6 10" id="KW-0479">Metal-binding</keyword>
<dbReference type="GO" id="GO:0006002">
    <property type="term" value="P:fructose 6-phosphate metabolic process"/>
    <property type="evidence" value="ECO:0007669"/>
    <property type="project" value="InterPro"/>
</dbReference>
<evidence type="ECO:0000256" key="6">
    <source>
        <dbReference type="ARBA" id="ARBA00022723"/>
    </source>
</evidence>
<evidence type="ECO:0000256" key="1">
    <source>
        <dbReference type="ARBA" id="ARBA00001946"/>
    </source>
</evidence>
<comment type="function">
    <text evidence="10">Catalyzes the phosphorylation of D-fructose 6-phosphate to fructose 1,6-bisphosphate by ATP, the first committing step of glycolysis.</text>
</comment>
<feature type="binding site" description="in other chain" evidence="10">
    <location>
        <begin position="177"/>
        <end position="179"/>
    </location>
    <ligand>
        <name>substrate</name>
        <note>ligand shared between dimeric partners</note>
    </ligand>
</feature>
<dbReference type="GO" id="GO:0003872">
    <property type="term" value="F:6-phosphofructokinase activity"/>
    <property type="evidence" value="ECO:0007669"/>
    <property type="project" value="UniProtKB-UniRule"/>
</dbReference>
<dbReference type="GO" id="GO:0048029">
    <property type="term" value="F:monosaccharide binding"/>
    <property type="evidence" value="ECO:0007669"/>
    <property type="project" value="TreeGrafter"/>
</dbReference>
<dbReference type="Pfam" id="PF00365">
    <property type="entry name" value="PFK"/>
    <property type="match status" value="1"/>
</dbReference>
<comment type="caution">
    <text evidence="12">The sequence shown here is derived from an EMBL/GenBank/DDBJ whole genome shotgun (WGS) entry which is preliminary data.</text>
</comment>
<evidence type="ECO:0000256" key="5">
    <source>
        <dbReference type="ARBA" id="ARBA00022679"/>
    </source>
</evidence>
<dbReference type="SUPFAM" id="SSF53784">
    <property type="entry name" value="Phosphofructokinase"/>
    <property type="match status" value="1"/>
</dbReference>
<evidence type="ECO:0000256" key="8">
    <source>
        <dbReference type="ARBA" id="ARBA00022842"/>
    </source>
</evidence>
<gene>
    <name evidence="10" type="primary">pfkA</name>
    <name evidence="12" type="ORF">DFR64_2464</name>
</gene>
<evidence type="ECO:0000256" key="10">
    <source>
        <dbReference type="HAMAP-Rule" id="MF_01976"/>
    </source>
</evidence>
<feature type="domain" description="Phosphofructokinase" evidence="11">
    <location>
        <begin position="4"/>
        <end position="322"/>
    </location>
</feature>
<dbReference type="EMBL" id="QUMS01000003">
    <property type="protein sequence ID" value="REG07259.1"/>
    <property type="molecule type" value="Genomic_DNA"/>
</dbReference>
<feature type="binding site" evidence="10">
    <location>
        <position position="12"/>
    </location>
    <ligand>
        <name>ATP</name>
        <dbReference type="ChEBI" id="CHEBI:30616"/>
    </ligand>
</feature>
<evidence type="ECO:0000313" key="13">
    <source>
        <dbReference type="Proteomes" id="UP000256388"/>
    </source>
</evidence>
<comment type="subunit">
    <text evidence="10">Homodimer or homotetramer.</text>
</comment>
<evidence type="ECO:0000259" key="11">
    <source>
        <dbReference type="Pfam" id="PF00365"/>
    </source>
</evidence>
<feature type="binding site" evidence="10">
    <location>
        <begin position="74"/>
        <end position="75"/>
    </location>
    <ligand>
        <name>ATP</name>
        <dbReference type="ChEBI" id="CHEBI:30616"/>
    </ligand>
</feature>
<dbReference type="InterPro" id="IPR012829">
    <property type="entry name" value="Phosphofructokinase_III"/>
</dbReference>
<feature type="active site" description="Proton acceptor" evidence="10">
    <location>
        <position position="135"/>
    </location>
</feature>
<comment type="subcellular location">
    <subcellularLocation>
        <location evidence="2 10">Cytoplasm</location>
    </subcellularLocation>
</comment>
<feature type="binding site" description="in other chain" evidence="10">
    <location>
        <position position="230"/>
    </location>
    <ligand>
        <name>substrate</name>
        <note>ligand shared between dimeric partners</note>
    </ligand>
</feature>
<dbReference type="PIRSF" id="PIRSF000532">
    <property type="entry name" value="ATP_PFK_prok"/>
    <property type="match status" value="1"/>
</dbReference>
<dbReference type="HAMAP" id="MF_01976">
    <property type="entry name" value="Phosphofructokinase_III"/>
    <property type="match status" value="1"/>
</dbReference>
<dbReference type="GO" id="GO:0016208">
    <property type="term" value="F:AMP binding"/>
    <property type="evidence" value="ECO:0007669"/>
    <property type="project" value="TreeGrafter"/>
</dbReference>
<keyword evidence="10" id="KW-0067">ATP-binding</keyword>
<dbReference type="GO" id="GO:0070095">
    <property type="term" value="F:fructose-6-phosphate binding"/>
    <property type="evidence" value="ECO:0007669"/>
    <property type="project" value="TreeGrafter"/>
</dbReference>
<dbReference type="PRINTS" id="PR00476">
    <property type="entry name" value="PHFRCTKINASE"/>
</dbReference>
<dbReference type="NCBIfam" id="NF002872">
    <property type="entry name" value="PRK03202.1"/>
    <property type="match status" value="1"/>
</dbReference>
<feature type="site" description="Important for substrate specificity; cannot use PPi as phosphoryl donor" evidence="10">
    <location>
        <position position="112"/>
    </location>
</feature>
<comment type="catalytic activity">
    <reaction evidence="10">
        <text>beta-D-fructose 6-phosphate + ATP = beta-D-fructose 1,6-bisphosphate + ADP + H(+)</text>
        <dbReference type="Rhea" id="RHEA:16109"/>
        <dbReference type="ChEBI" id="CHEBI:15378"/>
        <dbReference type="ChEBI" id="CHEBI:30616"/>
        <dbReference type="ChEBI" id="CHEBI:32966"/>
        <dbReference type="ChEBI" id="CHEBI:57634"/>
        <dbReference type="ChEBI" id="CHEBI:456216"/>
        <dbReference type="EC" id="2.7.1.11"/>
    </reaction>
</comment>
<reference evidence="12 13" key="1">
    <citation type="submission" date="2018-08" db="EMBL/GenBank/DDBJ databases">
        <title>Genomic Encyclopedia of Type Strains, Phase IV (KMG-IV): sequencing the most valuable type-strain genomes for metagenomic binning, comparative biology and taxonomic classification.</title>
        <authorList>
            <person name="Goeker M."/>
        </authorList>
    </citation>
    <scope>NUCLEOTIDE SEQUENCE [LARGE SCALE GENOMIC DNA]</scope>
    <source>
        <strain evidence="12 13">DSM 23923</strain>
    </source>
</reference>
<dbReference type="InterPro" id="IPR000023">
    <property type="entry name" value="Phosphofructokinase_dom"/>
</dbReference>
<dbReference type="Gene3D" id="3.40.50.460">
    <property type="entry name" value="Phosphofructokinase domain"/>
    <property type="match status" value="1"/>
</dbReference>
<keyword evidence="5 10" id="KW-0808">Transferase</keyword>
<feature type="binding site" description="in other chain" evidence="10">
    <location>
        <begin position="297"/>
        <end position="300"/>
    </location>
    <ligand>
        <name>substrate</name>
        <note>ligand shared between dimeric partners</note>
    </ligand>
</feature>
<keyword evidence="8 10" id="KW-0460">Magnesium</keyword>
<evidence type="ECO:0000256" key="7">
    <source>
        <dbReference type="ARBA" id="ARBA00022777"/>
    </source>
</evidence>
<feature type="binding site" evidence="10">
    <location>
        <position position="170"/>
    </location>
    <ligand>
        <name>substrate</name>
        <note>ligand shared between dimeric partners</note>
    </ligand>
</feature>
<dbReference type="GO" id="GO:0046872">
    <property type="term" value="F:metal ion binding"/>
    <property type="evidence" value="ECO:0007669"/>
    <property type="project" value="UniProtKB-KW"/>
</dbReference>
<dbReference type="GO" id="GO:0047334">
    <property type="term" value="F:diphosphate-fructose-6-phosphate 1-phosphotransferase activity"/>
    <property type="evidence" value="ECO:0007669"/>
    <property type="project" value="InterPro"/>
</dbReference>
<accession>A0A347ZW81</accession>
<evidence type="ECO:0000313" key="12">
    <source>
        <dbReference type="EMBL" id="REG07259.1"/>
    </source>
</evidence>
<keyword evidence="13" id="KW-1185">Reference proteome</keyword>
<evidence type="ECO:0000256" key="4">
    <source>
        <dbReference type="ARBA" id="ARBA00022490"/>
    </source>
</evidence>
<evidence type="ECO:0000256" key="3">
    <source>
        <dbReference type="ARBA" id="ARBA00004679"/>
    </source>
</evidence>
<dbReference type="PANTHER" id="PTHR13697:SF52">
    <property type="entry name" value="ATP-DEPENDENT 6-PHOSPHOFRUCTOKINASE 3"/>
    <property type="match status" value="1"/>
</dbReference>
<comment type="pathway">
    <text evidence="3 10">Carbohydrate degradation; glycolysis; D-glyceraldehyde 3-phosphate and glycerone phosphate from D-glucose: step 3/4.</text>
</comment>
<keyword evidence="7 10" id="KW-0418">Kinase</keyword>
<dbReference type="InterPro" id="IPR035966">
    <property type="entry name" value="PKF_sf"/>
</dbReference>
<dbReference type="Proteomes" id="UP000256388">
    <property type="component" value="Unassembled WGS sequence"/>
</dbReference>
<dbReference type="Gene3D" id="3.40.50.450">
    <property type="match status" value="1"/>
</dbReference>
<dbReference type="InterPro" id="IPR022953">
    <property type="entry name" value="ATP_PFK"/>
</dbReference>
<dbReference type="FunFam" id="3.40.50.460:FF:000002">
    <property type="entry name" value="ATP-dependent 6-phosphofructokinase"/>
    <property type="match status" value="1"/>
</dbReference>
<dbReference type="GO" id="GO:0005524">
    <property type="term" value="F:ATP binding"/>
    <property type="evidence" value="ECO:0007669"/>
    <property type="project" value="UniProtKB-KW"/>
</dbReference>
<comment type="similarity">
    <text evidence="10">Belongs to the phosphofructokinase type A (PFKA) family. Mixed-substrate PFK group III subfamily.</text>
</comment>
<feature type="binding site" evidence="10">
    <location>
        <position position="291"/>
    </location>
    <ligand>
        <name>substrate</name>
        <note>ligand shared between dimeric partners</note>
    </ligand>
</feature>
<dbReference type="InterPro" id="IPR012003">
    <property type="entry name" value="ATP_PFK_prok-type"/>
</dbReference>